<evidence type="ECO:0000313" key="3">
    <source>
        <dbReference type="EMBL" id="CCX05539.1"/>
    </source>
</evidence>
<dbReference type="AlphaFoldDB" id="U4L0I7"/>
<proteinExistence type="predicted"/>
<sequence length="308" mass="33194">MGAVNALPLKLQAPYSLMKTRDITLEPGELLLTVVLSILFGIFLSFFAVCVFHHFSRESPGPHHPSPLPTRRTVNLGPFLDDLPPALPPGWADVVRAGPSNYGTMLSPTGAAALNPAGHRRPKSPVPSYPSSPPAQTGLSAGFLAAIEELMRPVTPTNPGITISPPISEYSPRRSRAVSEPIRIKSKPPPKLDLQQYAYGSNFAAEDFLAPKTATQGRRGPGGKRILAPIPERSDTGTSEWSEYEWDKNTGRMVKKAAYMTASESGKLVSPTADSFKSKGSEEEQEDEQDDDVFEGAEGPGNSNCRQS</sequence>
<organism evidence="3 4">
    <name type="scientific">Pyronema omphalodes (strain CBS 100304)</name>
    <name type="common">Pyronema confluens</name>
    <dbReference type="NCBI Taxonomy" id="1076935"/>
    <lineage>
        <taxon>Eukaryota</taxon>
        <taxon>Fungi</taxon>
        <taxon>Dikarya</taxon>
        <taxon>Ascomycota</taxon>
        <taxon>Pezizomycotina</taxon>
        <taxon>Pezizomycetes</taxon>
        <taxon>Pezizales</taxon>
        <taxon>Pyronemataceae</taxon>
        <taxon>Pyronema</taxon>
    </lineage>
</organism>
<feature type="compositionally biased region" description="Pro residues" evidence="1">
    <location>
        <begin position="124"/>
        <end position="133"/>
    </location>
</feature>
<dbReference type="Proteomes" id="UP000018144">
    <property type="component" value="Unassembled WGS sequence"/>
</dbReference>
<dbReference type="EMBL" id="HF935259">
    <property type="protein sequence ID" value="CCX05539.1"/>
    <property type="molecule type" value="Genomic_DNA"/>
</dbReference>
<accession>U4L0I7</accession>
<evidence type="ECO:0000313" key="4">
    <source>
        <dbReference type="Proteomes" id="UP000018144"/>
    </source>
</evidence>
<evidence type="ECO:0000256" key="1">
    <source>
        <dbReference type="SAM" id="MobiDB-lite"/>
    </source>
</evidence>
<gene>
    <name evidence="3" type="ORF">PCON_05126</name>
</gene>
<feature type="region of interest" description="Disordered" evidence="1">
    <location>
        <begin position="212"/>
        <end position="243"/>
    </location>
</feature>
<name>U4L0I7_PYROM</name>
<feature type="region of interest" description="Disordered" evidence="1">
    <location>
        <begin position="156"/>
        <end position="175"/>
    </location>
</feature>
<feature type="compositionally biased region" description="Acidic residues" evidence="1">
    <location>
        <begin position="283"/>
        <end position="295"/>
    </location>
</feature>
<feature type="region of interest" description="Disordered" evidence="1">
    <location>
        <begin position="110"/>
        <end position="135"/>
    </location>
</feature>
<reference evidence="3 4" key="1">
    <citation type="journal article" date="2013" name="PLoS Genet.">
        <title>The genome and development-dependent transcriptomes of Pyronema confluens: a window into fungal evolution.</title>
        <authorList>
            <person name="Traeger S."/>
            <person name="Altegoer F."/>
            <person name="Freitag M."/>
            <person name="Gabaldon T."/>
            <person name="Kempken F."/>
            <person name="Kumar A."/>
            <person name="Marcet-Houben M."/>
            <person name="Poggeler S."/>
            <person name="Stajich J.E."/>
            <person name="Nowrousian M."/>
        </authorList>
    </citation>
    <scope>NUCLEOTIDE SEQUENCE [LARGE SCALE GENOMIC DNA]</scope>
    <source>
        <strain evidence="4">CBS 100304</strain>
        <tissue evidence="3">Vegetative mycelium</tissue>
    </source>
</reference>
<feature type="region of interest" description="Disordered" evidence="1">
    <location>
        <begin position="261"/>
        <end position="308"/>
    </location>
</feature>
<keyword evidence="2" id="KW-1133">Transmembrane helix</keyword>
<keyword evidence="2" id="KW-0812">Transmembrane</keyword>
<keyword evidence="4" id="KW-1185">Reference proteome</keyword>
<feature type="transmembrane region" description="Helical" evidence="2">
    <location>
        <begin position="30"/>
        <end position="52"/>
    </location>
</feature>
<evidence type="ECO:0000256" key="2">
    <source>
        <dbReference type="SAM" id="Phobius"/>
    </source>
</evidence>
<protein>
    <submittedName>
        <fullName evidence="3">Uncharacterized protein</fullName>
    </submittedName>
</protein>
<dbReference type="OrthoDB" id="10433882at2759"/>
<keyword evidence="2" id="KW-0472">Membrane</keyword>